<dbReference type="EMBL" id="LSLH01000001">
    <property type="protein sequence ID" value="RFD74735.1"/>
    <property type="molecule type" value="Genomic_DNA"/>
</dbReference>
<sequence>MLYVKFDDFEDVSVMGNEKDHGMFIPIKDGNVYAECERCGVVERITSPCEFIASTFRSRVNFNEGYELCEKCLQEVEFVTVALRTGKLPNRELK</sequence>
<dbReference type="AlphaFoldDB" id="A0A133NK17"/>
<evidence type="ECO:0000313" key="9">
    <source>
        <dbReference type="Proteomes" id="UP000070505"/>
    </source>
</evidence>
<dbReference type="GeneID" id="98326078"/>
<dbReference type="Proteomes" id="UP000070558">
    <property type="component" value="Unassembled WGS sequence"/>
</dbReference>
<dbReference type="PATRIC" id="fig|2702.101.peg.1230"/>
<accession>A0A133NK17</accession>
<evidence type="ECO:0000313" key="12">
    <source>
        <dbReference type="Proteomes" id="UP000258533"/>
    </source>
</evidence>
<keyword evidence="13" id="KW-1185">Reference proteome</keyword>
<evidence type="ECO:0000313" key="6">
    <source>
        <dbReference type="EMBL" id="RFD74735.1"/>
    </source>
</evidence>
<reference evidence="4 11" key="5">
    <citation type="submission" date="2017-12" db="EMBL/GenBank/DDBJ databases">
        <title>Phylogenetic diversity of female urinary microbiome.</title>
        <authorList>
            <person name="Thomas-White K."/>
            <person name="Wolfe A.J."/>
        </authorList>
    </citation>
    <scope>NUCLEOTIDE SEQUENCE [LARGE SCALE GENOMIC DNA]</scope>
    <source>
        <strain evidence="4 11">UMB0682</strain>
    </source>
</reference>
<dbReference type="EMBL" id="PKJN01000001">
    <property type="protein sequence ID" value="PKZ60430.1"/>
    <property type="molecule type" value="Genomic_DNA"/>
</dbReference>
<dbReference type="RefSeq" id="WP_004114737.1">
    <property type="nucleotide sequence ID" value="NZ_CP033836.1"/>
</dbReference>
<evidence type="ECO:0000313" key="10">
    <source>
        <dbReference type="Proteomes" id="UP000070558"/>
    </source>
</evidence>
<dbReference type="EMBL" id="LRQA01000006">
    <property type="protein sequence ID" value="KXA19388.1"/>
    <property type="molecule type" value="Genomic_DNA"/>
</dbReference>
<evidence type="ECO:0000313" key="4">
    <source>
        <dbReference type="EMBL" id="PKZ59289.1"/>
    </source>
</evidence>
<dbReference type="OrthoDB" id="3242840at2"/>
<evidence type="ECO:0000313" key="8">
    <source>
        <dbReference type="EMBL" id="RFD78299.1"/>
    </source>
</evidence>
<comment type="caution">
    <text evidence="4">The sequence shown here is derived from an EMBL/GenBank/DDBJ whole genome shotgun (WGS) entry which is preliminary data.</text>
</comment>
<evidence type="ECO:0000313" key="13">
    <source>
        <dbReference type="Proteomes" id="UP000258888"/>
    </source>
</evidence>
<dbReference type="EMBL" id="LRTT01000001">
    <property type="protein sequence ID" value="RFD77380.1"/>
    <property type="molecule type" value="Genomic_DNA"/>
</dbReference>
<evidence type="ECO:0000313" key="14">
    <source>
        <dbReference type="Proteomes" id="UP000259221"/>
    </source>
</evidence>
<reference evidence="8 14" key="4">
    <citation type="submission" date="2016-02" db="EMBL/GenBank/DDBJ databases">
        <authorList>
            <person name="Alioto T."/>
            <person name="Alioto T."/>
        </authorList>
    </citation>
    <scope>NUCLEOTIDE SEQUENCE [LARGE SCALE GENOMIC DNA]</scope>
    <source>
        <strain evidence="8 14">NR010</strain>
    </source>
</reference>
<reference evidence="2 9" key="3">
    <citation type="submission" date="2016-02" db="EMBL/GenBank/DDBJ databases">
        <authorList>
            <person name="Wen L."/>
            <person name="He K."/>
            <person name="Yang H."/>
        </authorList>
    </citation>
    <scope>NUCLEOTIDE SEQUENCE [LARGE SCALE GENOMIC DNA]</scope>
    <source>
        <strain evidence="2 9">CMW7778B</strain>
    </source>
</reference>
<reference evidence="12 13" key="2">
    <citation type="submission" date="2016-02" db="EMBL/GenBank/DDBJ databases">
        <title>Gardnerella vaginalis Subgroups Defined by cpn60 Sequencing and Sialidase Activity in Isolates from Canada, Belgium and Kenya.</title>
        <authorList>
            <person name="Schellenberg J."/>
            <person name="Paramel Jayaprakash T."/>
            <person name="Withana Gamage N."/>
            <person name="Patterson M.H."/>
            <person name="Vaneechoutte M."/>
            <person name="Hill J.E."/>
        </authorList>
    </citation>
    <scope>NUCLEOTIDE SEQUENCE [LARGE SCALE GENOMIC DNA]</scope>
    <source>
        <strain evidence="7 12">N144</strain>
        <strain evidence="6 13">N160</strain>
    </source>
</reference>
<reference evidence="3" key="6">
    <citation type="submission" date="2023-05" db="EMBL/GenBank/DDBJ databases">
        <title>Cataloging the Phylogenetic Diversity of Human Bladder Bacteria.</title>
        <authorList>
            <person name="Du J."/>
        </authorList>
    </citation>
    <scope>NUCLEOTIDE SEQUENCE</scope>
    <source>
        <strain evidence="3">UMB6789</strain>
    </source>
</reference>
<proteinExistence type="predicted"/>
<evidence type="ECO:0000313" key="11">
    <source>
        <dbReference type="Proteomes" id="UP000234905"/>
    </source>
</evidence>
<protein>
    <submittedName>
        <fullName evidence="4">Uncharacterized protein</fullName>
    </submittedName>
</protein>
<dbReference type="EMBL" id="JASOME010000001">
    <property type="protein sequence ID" value="MDK7062929.1"/>
    <property type="molecule type" value="Genomic_DNA"/>
</dbReference>
<evidence type="ECO:0000313" key="2">
    <source>
        <dbReference type="EMBL" id="KXI15972.1"/>
    </source>
</evidence>
<dbReference type="Proteomes" id="UP001237784">
    <property type="component" value="Unassembled WGS sequence"/>
</dbReference>
<dbReference type="Proteomes" id="UP000234905">
    <property type="component" value="Unassembled WGS sequence"/>
</dbReference>
<evidence type="ECO:0000313" key="5">
    <source>
        <dbReference type="EMBL" id="PKZ60430.1"/>
    </source>
</evidence>
<evidence type="ECO:0000313" key="1">
    <source>
        <dbReference type="EMBL" id="KXA19388.1"/>
    </source>
</evidence>
<evidence type="ECO:0000313" key="3">
    <source>
        <dbReference type="EMBL" id="MDK7062929.1"/>
    </source>
</evidence>
<dbReference type="EMBL" id="LSRC01000052">
    <property type="protein sequence ID" value="KXI15972.1"/>
    <property type="molecule type" value="Genomic_DNA"/>
</dbReference>
<dbReference type="Proteomes" id="UP000259221">
    <property type="component" value="Unassembled WGS sequence"/>
</dbReference>
<evidence type="ECO:0000313" key="7">
    <source>
        <dbReference type="EMBL" id="RFD77380.1"/>
    </source>
</evidence>
<reference evidence="1 10" key="1">
    <citation type="submission" date="2016-01" db="EMBL/GenBank/DDBJ databases">
        <authorList>
            <person name="Oliw E.H."/>
        </authorList>
    </citation>
    <scope>NUCLEOTIDE SEQUENCE [LARGE SCALE GENOMIC DNA]</scope>
    <source>
        <strain evidence="1 10">GED7760B</strain>
    </source>
</reference>
<dbReference type="Proteomes" id="UP000258533">
    <property type="component" value="Unassembled WGS sequence"/>
</dbReference>
<dbReference type="Proteomes" id="UP000258888">
    <property type="component" value="Unassembled WGS sequence"/>
</dbReference>
<gene>
    <name evidence="7" type="ORF">AXE73_01890</name>
    <name evidence="6" type="ORF">AXE76_00490</name>
    <name evidence="8" type="ORF">AXE77_05410</name>
    <name evidence="5" type="ORF">CYJ61_03410</name>
    <name evidence="4" type="ORF">CYJ61_06595</name>
    <name evidence="1" type="ORF">HMPREF3216_00155</name>
    <name evidence="2" type="ORF">HMPREF3230_01245</name>
    <name evidence="3" type="ORF">QP372_00105</name>
</gene>
<dbReference type="EMBL" id="PKJN01000004">
    <property type="protein sequence ID" value="PKZ59289.1"/>
    <property type="molecule type" value="Genomic_DNA"/>
</dbReference>
<name>A0A133NK17_GARVA</name>
<organism evidence="4 11">
    <name type="scientific">Gardnerella vaginalis</name>
    <dbReference type="NCBI Taxonomy" id="2702"/>
    <lineage>
        <taxon>Bacteria</taxon>
        <taxon>Bacillati</taxon>
        <taxon>Actinomycetota</taxon>
        <taxon>Actinomycetes</taxon>
        <taxon>Bifidobacteriales</taxon>
        <taxon>Bifidobacteriaceae</taxon>
        <taxon>Gardnerella</taxon>
    </lineage>
</organism>
<dbReference type="Proteomes" id="UP000070505">
    <property type="component" value="Unassembled WGS sequence"/>
</dbReference>
<dbReference type="EMBL" id="LRTV01000011">
    <property type="protein sequence ID" value="RFD78299.1"/>
    <property type="molecule type" value="Genomic_DNA"/>
</dbReference>